<dbReference type="Pfam" id="PF00168">
    <property type="entry name" value="C2"/>
    <property type="match status" value="1"/>
</dbReference>
<reference evidence="10" key="1">
    <citation type="journal article" date="2020" name="Nat. Commun.">
        <title>Genome assembly of wild tea tree DASZ reveals pedigree and selection history of tea varieties.</title>
        <authorList>
            <person name="Zhang W."/>
            <person name="Zhang Y."/>
            <person name="Qiu H."/>
            <person name="Guo Y."/>
            <person name="Wan H."/>
            <person name="Zhang X."/>
            <person name="Scossa F."/>
            <person name="Alseekh S."/>
            <person name="Zhang Q."/>
            <person name="Wang P."/>
            <person name="Xu L."/>
            <person name="Schmidt M.H."/>
            <person name="Jia X."/>
            <person name="Li D."/>
            <person name="Zhu A."/>
            <person name="Guo F."/>
            <person name="Chen W."/>
            <person name="Ni D."/>
            <person name="Usadel B."/>
            <person name="Fernie A.R."/>
            <person name="Wen W."/>
        </authorList>
    </citation>
    <scope>NUCLEOTIDE SEQUENCE [LARGE SCALE GENOMIC DNA]</scope>
    <source>
        <strain evidence="10">cv. G240</strain>
    </source>
</reference>
<dbReference type="InterPro" id="IPR044518">
    <property type="entry name" value="ARF_GAP_AGD11/12/13"/>
</dbReference>
<keyword evidence="4" id="KW-0862">Zinc</keyword>
<dbReference type="Pfam" id="PF01412">
    <property type="entry name" value="ArfGap"/>
    <property type="match status" value="1"/>
</dbReference>
<gene>
    <name evidence="9" type="ORF">HYC85_016373</name>
</gene>
<dbReference type="EMBL" id="JACBKZ010000007">
    <property type="protein sequence ID" value="KAF5946145.1"/>
    <property type="molecule type" value="Genomic_DNA"/>
</dbReference>
<dbReference type="InterPro" id="IPR000008">
    <property type="entry name" value="C2_dom"/>
</dbReference>
<dbReference type="PANTHER" id="PTHR46220">
    <property type="entry name" value="ADP-RIBOSYLATION FACTOR GTPASE-ACTIVATING PROTEIN AGD12"/>
    <property type="match status" value="1"/>
</dbReference>
<evidence type="ECO:0000256" key="2">
    <source>
        <dbReference type="ARBA" id="ARBA00022723"/>
    </source>
</evidence>
<accession>A0A7J7H0W7</accession>
<comment type="caution">
    <text evidence="9">The sequence shown here is derived from an EMBL/GenBank/DDBJ whole genome shotgun (WGS) entry which is preliminary data.</text>
</comment>
<dbReference type="InterPro" id="IPR038508">
    <property type="entry name" value="ArfGAP_dom_sf"/>
</dbReference>
<dbReference type="Gene3D" id="1.10.220.150">
    <property type="entry name" value="Arf GTPase activating protein"/>
    <property type="match status" value="1"/>
</dbReference>
<dbReference type="PROSITE" id="PS50158">
    <property type="entry name" value="ZF_CCHC"/>
    <property type="match status" value="2"/>
</dbReference>
<evidence type="ECO:0000259" key="6">
    <source>
        <dbReference type="PROSITE" id="PS50004"/>
    </source>
</evidence>
<dbReference type="SMART" id="SM00343">
    <property type="entry name" value="ZnF_C2HC"/>
    <property type="match status" value="2"/>
</dbReference>
<feature type="domain" description="C2" evidence="6">
    <location>
        <begin position="529"/>
        <end position="647"/>
    </location>
</feature>
<evidence type="ECO:0000256" key="3">
    <source>
        <dbReference type="ARBA" id="ARBA00022771"/>
    </source>
</evidence>
<keyword evidence="3 5" id="KW-0863">Zinc-finger</keyword>
<dbReference type="InterPro" id="IPR035892">
    <property type="entry name" value="C2_domain_sf"/>
</dbReference>
<dbReference type="GO" id="GO:0005096">
    <property type="term" value="F:GTPase activator activity"/>
    <property type="evidence" value="ECO:0007669"/>
    <property type="project" value="UniProtKB-KW"/>
</dbReference>
<dbReference type="SMART" id="SM00239">
    <property type="entry name" value="C2"/>
    <property type="match status" value="1"/>
</dbReference>
<dbReference type="FunFam" id="1.10.220.150:FF:000009">
    <property type="entry name" value="stromal membrane-associated protein 1 isoform X1"/>
    <property type="match status" value="1"/>
</dbReference>
<dbReference type="Gene3D" id="2.60.40.150">
    <property type="entry name" value="C2 domain"/>
    <property type="match status" value="1"/>
</dbReference>
<feature type="domain" description="CCHC-type" evidence="8">
    <location>
        <begin position="174"/>
        <end position="189"/>
    </location>
</feature>
<sequence length="678" mass="75721">MTRRGSCDFPPSARQELRKQFVELRQGTTPLVQFEAWFANLSRFAPELVETEELRCSEFEGRLCDSIRERIVGSWHRSYSVLVGAAAHVEAAVLAMGQNREEAMVGNVGWSREEAISVTPTAYRYSRPSKRWRRKCVQSEALSFSSYGVSDSSVGGSREVRVSGQPQSRGSASCFRCGQLGHKSSVCPQKKRAGLTVLPVVAPPESSSQLGFGLIECLVGKQLLGPSSAQTLNQSRAWEPFTCWVCNQPGHIRRFCTQPGASLEVSQPSRVQPYLTGQEQYRFGGQSCQSSRAFVYFYWAVAHPIWDIIFRHRRGSGSCLYDLLCADPSTNWYCQQRDGQMPYFDPQERLKNLLRHSGNGFCADCGSPNPKWVSLSLGVFICIKCSGVHRSLGVHISKVVSVKLDEWVDEQVDALIELGGNNAANLKYEAFIPEHIRKPKPDSSIEERSDFIRRKYELQQFLHSDEQMSCPFPGSCSSYSSCSSSGHSSGSVMDKKHYEKQTTSHRIHGLGHAFRNSWRRKESEHKATKKSNSMSNSMAGMVEFVGLIKVNVVRGTNLAVRDMVTSDPYVILSLGHQSVKTRAIKNNLNPVWNEQLMLSIPQNIPPLKLEIDIQPLVSAAKASESASLGEPMQLGKWVASKDNTLVRDGIITLEDGKVKQEIILRLQNVERGVLDYRA</sequence>
<keyword evidence="2" id="KW-0479">Metal-binding</keyword>
<dbReference type="SUPFAM" id="SSF49562">
    <property type="entry name" value="C2 domain (Calcium/lipid-binding domain, CaLB)"/>
    <property type="match status" value="1"/>
</dbReference>
<reference evidence="9 10" key="2">
    <citation type="submission" date="2020-07" db="EMBL/GenBank/DDBJ databases">
        <title>Genome assembly of wild tea tree DASZ reveals pedigree and selection history of tea varieties.</title>
        <authorList>
            <person name="Zhang W."/>
        </authorList>
    </citation>
    <scope>NUCLEOTIDE SEQUENCE [LARGE SCALE GENOMIC DNA]</scope>
    <source>
        <strain evidence="10">cv. G240</strain>
        <tissue evidence="9">Leaf</tissue>
    </source>
</reference>
<evidence type="ECO:0000256" key="5">
    <source>
        <dbReference type="PROSITE-ProRule" id="PRU00047"/>
    </source>
</evidence>
<evidence type="ECO:0008006" key="11">
    <source>
        <dbReference type="Google" id="ProtNLM"/>
    </source>
</evidence>
<dbReference type="SUPFAM" id="SSF57863">
    <property type="entry name" value="ArfGap/RecO-like zinc finger"/>
    <property type="match status" value="1"/>
</dbReference>
<feature type="domain" description="CCHC-type" evidence="8">
    <location>
        <begin position="243"/>
        <end position="258"/>
    </location>
</feature>
<dbReference type="SMART" id="SM00105">
    <property type="entry name" value="ArfGap"/>
    <property type="match status" value="1"/>
</dbReference>
<dbReference type="InterPro" id="IPR001164">
    <property type="entry name" value="ArfGAP_dom"/>
</dbReference>
<dbReference type="Gene3D" id="4.10.60.10">
    <property type="entry name" value="Zinc finger, CCHC-type"/>
    <property type="match status" value="1"/>
</dbReference>
<dbReference type="SUPFAM" id="SSF57756">
    <property type="entry name" value="Retrovirus zinc finger-like domains"/>
    <property type="match status" value="1"/>
</dbReference>
<evidence type="ECO:0000259" key="7">
    <source>
        <dbReference type="PROSITE" id="PS50115"/>
    </source>
</evidence>
<evidence type="ECO:0000259" key="8">
    <source>
        <dbReference type="PROSITE" id="PS50158"/>
    </source>
</evidence>
<dbReference type="GO" id="GO:0005543">
    <property type="term" value="F:phospholipid binding"/>
    <property type="evidence" value="ECO:0007669"/>
    <property type="project" value="InterPro"/>
</dbReference>
<feature type="domain" description="Arf-GAP" evidence="7">
    <location>
        <begin position="347"/>
        <end position="469"/>
    </location>
</feature>
<dbReference type="GO" id="GO:0003676">
    <property type="term" value="F:nucleic acid binding"/>
    <property type="evidence" value="ECO:0007669"/>
    <property type="project" value="InterPro"/>
</dbReference>
<proteinExistence type="predicted"/>
<dbReference type="CDD" id="cd08204">
    <property type="entry name" value="ArfGap"/>
    <property type="match status" value="1"/>
</dbReference>
<dbReference type="InterPro" id="IPR036875">
    <property type="entry name" value="Znf_CCHC_sf"/>
</dbReference>
<dbReference type="InterPro" id="IPR037278">
    <property type="entry name" value="ARFGAP/RecO"/>
</dbReference>
<evidence type="ECO:0000313" key="10">
    <source>
        <dbReference type="Proteomes" id="UP000593564"/>
    </source>
</evidence>
<protein>
    <recommendedName>
        <fullName evidence="11">ADP-ribosylation factor GTPase-activating protein AGD11</fullName>
    </recommendedName>
</protein>
<organism evidence="9 10">
    <name type="scientific">Camellia sinensis</name>
    <name type="common">Tea plant</name>
    <name type="synonym">Thea sinensis</name>
    <dbReference type="NCBI Taxonomy" id="4442"/>
    <lineage>
        <taxon>Eukaryota</taxon>
        <taxon>Viridiplantae</taxon>
        <taxon>Streptophyta</taxon>
        <taxon>Embryophyta</taxon>
        <taxon>Tracheophyta</taxon>
        <taxon>Spermatophyta</taxon>
        <taxon>Magnoliopsida</taxon>
        <taxon>eudicotyledons</taxon>
        <taxon>Gunneridae</taxon>
        <taxon>Pentapetalae</taxon>
        <taxon>asterids</taxon>
        <taxon>Ericales</taxon>
        <taxon>Theaceae</taxon>
        <taxon>Camellia</taxon>
    </lineage>
</organism>
<dbReference type="Proteomes" id="UP000593564">
    <property type="component" value="Unassembled WGS sequence"/>
</dbReference>
<keyword evidence="10" id="KW-1185">Reference proteome</keyword>
<name>A0A7J7H0W7_CAMSI</name>
<evidence type="ECO:0000256" key="1">
    <source>
        <dbReference type="ARBA" id="ARBA00022468"/>
    </source>
</evidence>
<dbReference type="PROSITE" id="PS50004">
    <property type="entry name" value="C2"/>
    <property type="match status" value="1"/>
</dbReference>
<dbReference type="InterPro" id="IPR001878">
    <property type="entry name" value="Znf_CCHC"/>
</dbReference>
<dbReference type="GO" id="GO:0008270">
    <property type="term" value="F:zinc ion binding"/>
    <property type="evidence" value="ECO:0007669"/>
    <property type="project" value="UniProtKB-KW"/>
</dbReference>
<evidence type="ECO:0000313" key="9">
    <source>
        <dbReference type="EMBL" id="KAF5946145.1"/>
    </source>
</evidence>
<dbReference type="PRINTS" id="PR00405">
    <property type="entry name" value="REVINTRACTNG"/>
</dbReference>
<keyword evidence="1" id="KW-0343">GTPase activation</keyword>
<evidence type="ECO:0000256" key="4">
    <source>
        <dbReference type="ARBA" id="ARBA00022833"/>
    </source>
</evidence>
<dbReference type="Pfam" id="PF00098">
    <property type="entry name" value="zf-CCHC"/>
    <property type="match status" value="1"/>
</dbReference>
<dbReference type="PANTHER" id="PTHR46220:SF2">
    <property type="entry name" value="ADP-RIBOSYLATION FACTOR GTPASE-ACTIVATING PROTEIN AGD11-RELATED"/>
    <property type="match status" value="1"/>
</dbReference>
<dbReference type="PROSITE" id="PS50115">
    <property type="entry name" value="ARFGAP"/>
    <property type="match status" value="1"/>
</dbReference>
<dbReference type="AlphaFoldDB" id="A0A7J7H0W7"/>